<organism evidence="2 3">
    <name type="scientific">Setaria italica</name>
    <name type="common">Foxtail millet</name>
    <name type="synonym">Panicum italicum</name>
    <dbReference type="NCBI Taxonomy" id="4555"/>
    <lineage>
        <taxon>Eukaryota</taxon>
        <taxon>Viridiplantae</taxon>
        <taxon>Streptophyta</taxon>
        <taxon>Embryophyta</taxon>
        <taxon>Tracheophyta</taxon>
        <taxon>Spermatophyta</taxon>
        <taxon>Magnoliopsida</taxon>
        <taxon>Liliopsida</taxon>
        <taxon>Poales</taxon>
        <taxon>Poaceae</taxon>
        <taxon>PACMAD clade</taxon>
        <taxon>Panicoideae</taxon>
        <taxon>Panicodae</taxon>
        <taxon>Paniceae</taxon>
        <taxon>Cenchrinae</taxon>
        <taxon>Setaria</taxon>
    </lineage>
</organism>
<dbReference type="EMBL" id="AGNK02003468">
    <property type="status" value="NOT_ANNOTATED_CDS"/>
    <property type="molecule type" value="Genomic_DNA"/>
</dbReference>
<protein>
    <recommendedName>
        <fullName evidence="4">Secreted protein</fullName>
    </recommendedName>
</protein>
<evidence type="ECO:0000313" key="2">
    <source>
        <dbReference type="EnsemblPlants" id="KQL08745"/>
    </source>
</evidence>
<evidence type="ECO:0000313" key="3">
    <source>
        <dbReference type="Proteomes" id="UP000004995"/>
    </source>
</evidence>
<accession>K3XQ80</accession>
<dbReference type="Proteomes" id="UP000004995">
    <property type="component" value="Unassembled WGS sequence"/>
</dbReference>
<name>K3XQ80_SETIT</name>
<dbReference type="InParanoid" id="K3XQ80"/>
<dbReference type="AlphaFoldDB" id="K3XQ80"/>
<feature type="signal peptide" evidence="1">
    <location>
        <begin position="1"/>
        <end position="19"/>
    </location>
</feature>
<feature type="chain" id="PRO_5010125928" description="Secreted protein" evidence="1">
    <location>
        <begin position="20"/>
        <end position="59"/>
    </location>
</feature>
<sequence length="59" mass="6418">MRLILCARLMCVCGTAVRGGSLSYVPRNGDCDVPECAYVLLAMHEPLGFLLDWESGRAS</sequence>
<dbReference type="Gramene" id="KQL08745">
    <property type="protein sequence ID" value="KQL08745"/>
    <property type="gene ID" value="SETIT_004060mg"/>
</dbReference>
<reference evidence="2" key="2">
    <citation type="submission" date="2018-08" db="UniProtKB">
        <authorList>
            <consortium name="EnsemblPlants"/>
        </authorList>
    </citation>
    <scope>IDENTIFICATION</scope>
    <source>
        <strain evidence="2">Yugu1</strain>
    </source>
</reference>
<proteinExistence type="predicted"/>
<reference evidence="3" key="1">
    <citation type="journal article" date="2012" name="Nat. Biotechnol.">
        <title>Reference genome sequence of the model plant Setaria.</title>
        <authorList>
            <person name="Bennetzen J.L."/>
            <person name="Schmutz J."/>
            <person name="Wang H."/>
            <person name="Percifield R."/>
            <person name="Hawkins J."/>
            <person name="Pontaroli A.C."/>
            <person name="Estep M."/>
            <person name="Feng L."/>
            <person name="Vaughn J.N."/>
            <person name="Grimwood J."/>
            <person name="Jenkins J."/>
            <person name="Barry K."/>
            <person name="Lindquist E."/>
            <person name="Hellsten U."/>
            <person name="Deshpande S."/>
            <person name="Wang X."/>
            <person name="Wu X."/>
            <person name="Mitros T."/>
            <person name="Triplett J."/>
            <person name="Yang X."/>
            <person name="Ye C.Y."/>
            <person name="Mauro-Herrera M."/>
            <person name="Wang L."/>
            <person name="Li P."/>
            <person name="Sharma M."/>
            <person name="Sharma R."/>
            <person name="Ronald P.C."/>
            <person name="Panaud O."/>
            <person name="Kellogg E.A."/>
            <person name="Brutnell T.P."/>
            <person name="Doust A.N."/>
            <person name="Tuskan G.A."/>
            <person name="Rokhsar D."/>
            <person name="Devos K.M."/>
        </authorList>
    </citation>
    <scope>NUCLEOTIDE SEQUENCE [LARGE SCALE GENOMIC DNA]</scope>
    <source>
        <strain evidence="3">cv. Yugu1</strain>
    </source>
</reference>
<dbReference type="EnsemblPlants" id="KQL08745">
    <property type="protein sequence ID" value="KQL08745"/>
    <property type="gene ID" value="SETIT_004060mg"/>
</dbReference>
<evidence type="ECO:0008006" key="4">
    <source>
        <dbReference type="Google" id="ProtNLM"/>
    </source>
</evidence>
<evidence type="ECO:0000256" key="1">
    <source>
        <dbReference type="SAM" id="SignalP"/>
    </source>
</evidence>
<keyword evidence="1" id="KW-0732">Signal</keyword>
<dbReference type="HOGENOM" id="CLU_2965332_0_0_1"/>
<keyword evidence="3" id="KW-1185">Reference proteome</keyword>